<evidence type="ECO:0000313" key="1">
    <source>
        <dbReference type="EMBL" id="KXT43680.1"/>
    </source>
</evidence>
<dbReference type="EMBL" id="LTDF01000155">
    <property type="protein sequence ID" value="KXT43680.1"/>
    <property type="molecule type" value="Genomic_DNA"/>
</dbReference>
<accession>A0A139KWU2</accession>
<comment type="caution">
    <text evidence="1">The sequence shown here is derived from an EMBL/GenBank/DDBJ whole genome shotgun (WGS) entry which is preliminary data.</text>
</comment>
<dbReference type="Proteomes" id="UP000070319">
    <property type="component" value="Unassembled WGS sequence"/>
</dbReference>
<evidence type="ECO:0000313" key="2">
    <source>
        <dbReference type="Proteomes" id="UP000070319"/>
    </source>
</evidence>
<gene>
    <name evidence="1" type="ORF">HMPREF2531_04244</name>
</gene>
<protein>
    <submittedName>
        <fullName evidence="1">Uncharacterized protein</fullName>
    </submittedName>
</protein>
<proteinExistence type="predicted"/>
<sequence>MITVSFLGWQNRPMEYGRFVSAIGKRSDNSSVFIIEYLHFWWLTLLQNINLKAGKEFT</sequence>
<name>A0A139KWU2_9BACE</name>
<dbReference type="PATRIC" id="fig|329854.7.peg.4317"/>
<dbReference type="AlphaFoldDB" id="A0A139KWU2"/>
<organism evidence="1">
    <name type="scientific">Bacteroides intestinalis</name>
    <dbReference type="NCBI Taxonomy" id="329854"/>
    <lineage>
        <taxon>Bacteria</taxon>
        <taxon>Pseudomonadati</taxon>
        <taxon>Bacteroidota</taxon>
        <taxon>Bacteroidia</taxon>
        <taxon>Bacteroidales</taxon>
        <taxon>Bacteroidaceae</taxon>
        <taxon>Bacteroides</taxon>
    </lineage>
</organism>
<reference evidence="1 2" key="1">
    <citation type="submission" date="2016-02" db="EMBL/GenBank/DDBJ databases">
        <authorList>
            <person name="Wen L."/>
            <person name="He K."/>
            <person name="Yang H."/>
        </authorList>
    </citation>
    <scope>NUCLEOTIDE SEQUENCE [LARGE SCALE GENOMIC DNA]</scope>
    <source>
        <strain evidence="1 2">KLE1704</strain>
    </source>
</reference>